<evidence type="ECO:0000256" key="1">
    <source>
        <dbReference type="ARBA" id="ARBA00004141"/>
    </source>
</evidence>
<keyword evidence="4 7" id="KW-1133">Transmembrane helix</keyword>
<keyword evidence="10" id="KW-1185">Reference proteome</keyword>
<dbReference type="AlphaFoldDB" id="A0A1N7MMS1"/>
<organism evidence="9 10">
    <name type="scientific">Gemmobacter megaterium</name>
    <dbReference type="NCBI Taxonomy" id="1086013"/>
    <lineage>
        <taxon>Bacteria</taxon>
        <taxon>Pseudomonadati</taxon>
        <taxon>Pseudomonadota</taxon>
        <taxon>Alphaproteobacteria</taxon>
        <taxon>Rhodobacterales</taxon>
        <taxon>Paracoccaceae</taxon>
        <taxon>Gemmobacter</taxon>
    </lineage>
</organism>
<feature type="transmembrane region" description="Helical" evidence="7">
    <location>
        <begin position="153"/>
        <end position="174"/>
    </location>
</feature>
<comment type="subcellular location">
    <subcellularLocation>
        <location evidence="1">Membrane</location>
        <topology evidence="1">Multi-pass membrane protein</topology>
    </subcellularLocation>
</comment>
<dbReference type="OrthoDB" id="7818056at2"/>
<dbReference type="STRING" id="1086013.SAMN05421774_102813"/>
<dbReference type="EMBL" id="FTOT01000002">
    <property type="protein sequence ID" value="SIS87397.1"/>
    <property type="molecule type" value="Genomic_DNA"/>
</dbReference>
<dbReference type="GO" id="GO:0016020">
    <property type="term" value="C:membrane"/>
    <property type="evidence" value="ECO:0007669"/>
    <property type="project" value="UniProtKB-SubCell"/>
</dbReference>
<keyword evidence="5 7" id="KW-0472">Membrane</keyword>
<dbReference type="InterPro" id="IPR037185">
    <property type="entry name" value="EmrE-like"/>
</dbReference>
<evidence type="ECO:0000256" key="4">
    <source>
        <dbReference type="ARBA" id="ARBA00022989"/>
    </source>
</evidence>
<protein>
    <submittedName>
        <fullName evidence="9">S-adenosylmethionine uptake transporter</fullName>
    </submittedName>
</protein>
<evidence type="ECO:0000256" key="6">
    <source>
        <dbReference type="SAM" id="MobiDB-lite"/>
    </source>
</evidence>
<name>A0A1N7MMS1_9RHOB</name>
<accession>A0A1N7MMS1</accession>
<feature type="domain" description="EamA" evidence="8">
    <location>
        <begin position="13"/>
        <end position="146"/>
    </location>
</feature>
<evidence type="ECO:0000256" key="7">
    <source>
        <dbReference type="SAM" id="Phobius"/>
    </source>
</evidence>
<dbReference type="InterPro" id="IPR000620">
    <property type="entry name" value="EamA_dom"/>
</dbReference>
<evidence type="ECO:0000259" key="8">
    <source>
        <dbReference type="Pfam" id="PF00892"/>
    </source>
</evidence>
<comment type="similarity">
    <text evidence="2">Belongs to the drug/metabolite transporter (DMT) superfamily. 10 TMS drug/metabolite exporter (DME) (TC 2.A.7.3) family.</text>
</comment>
<dbReference type="PANTHER" id="PTHR22911">
    <property type="entry name" value="ACYL-MALONYL CONDENSING ENZYME-RELATED"/>
    <property type="match status" value="1"/>
</dbReference>
<proteinExistence type="inferred from homology"/>
<feature type="transmembrane region" description="Helical" evidence="7">
    <location>
        <begin position="102"/>
        <end position="120"/>
    </location>
</feature>
<evidence type="ECO:0000256" key="2">
    <source>
        <dbReference type="ARBA" id="ARBA00009853"/>
    </source>
</evidence>
<evidence type="ECO:0000313" key="9">
    <source>
        <dbReference type="EMBL" id="SIS87397.1"/>
    </source>
</evidence>
<feature type="transmembrane region" description="Helical" evidence="7">
    <location>
        <begin position="127"/>
        <end position="147"/>
    </location>
</feature>
<feature type="transmembrane region" description="Helical" evidence="7">
    <location>
        <begin position="244"/>
        <end position="264"/>
    </location>
</feature>
<evidence type="ECO:0000256" key="5">
    <source>
        <dbReference type="ARBA" id="ARBA00023136"/>
    </source>
</evidence>
<feature type="transmembrane region" description="Helical" evidence="7">
    <location>
        <begin position="213"/>
        <end position="232"/>
    </location>
</feature>
<feature type="transmembrane region" description="Helical" evidence="7">
    <location>
        <begin position="186"/>
        <end position="207"/>
    </location>
</feature>
<sequence>MNRRNWDIAVVVGVGLVLSTTLVSAAADGLTKHLTGSFAPPQMYFFCGLVVAGMSLFMNRATPALGPTGRLATRHGWLLALRSALVLVSVVSYYHAFARLPLAEVFVFIGMMPLLAAILSRPVLGEAVAPAAWVALGAGAFGVLFLFPQGLAGIGWGHLAAASGVGSGTLSLVLMRRMTKSEPNTLAQVFWPHAAMVAVMGGALPFVWQPMSLADVGLVAAYSVAVFAARWLMVPALARLKAHVAMMLMNLQFVWMVVIGRIAFGEVPEAGTFVGAACIIGAGCFLVMEQARVRGELPARRPVPGPVTPSEPRLIPAE</sequence>
<feature type="transmembrane region" description="Helical" evidence="7">
    <location>
        <begin position="270"/>
        <end position="288"/>
    </location>
</feature>
<keyword evidence="3 7" id="KW-0812">Transmembrane</keyword>
<dbReference type="PANTHER" id="PTHR22911:SF6">
    <property type="entry name" value="SOLUTE CARRIER FAMILY 35 MEMBER G1"/>
    <property type="match status" value="1"/>
</dbReference>
<dbReference type="RefSeq" id="WP_076530019.1">
    <property type="nucleotide sequence ID" value="NZ_BMEH01000002.1"/>
</dbReference>
<dbReference type="SUPFAM" id="SSF103481">
    <property type="entry name" value="Multidrug resistance efflux transporter EmrE"/>
    <property type="match status" value="2"/>
</dbReference>
<feature type="transmembrane region" description="Helical" evidence="7">
    <location>
        <begin position="41"/>
        <end position="58"/>
    </location>
</feature>
<feature type="transmembrane region" description="Helical" evidence="7">
    <location>
        <begin position="79"/>
        <end position="96"/>
    </location>
</feature>
<dbReference type="Pfam" id="PF00892">
    <property type="entry name" value="EamA"/>
    <property type="match status" value="1"/>
</dbReference>
<dbReference type="Proteomes" id="UP000186141">
    <property type="component" value="Unassembled WGS sequence"/>
</dbReference>
<evidence type="ECO:0000313" key="10">
    <source>
        <dbReference type="Proteomes" id="UP000186141"/>
    </source>
</evidence>
<gene>
    <name evidence="9" type="ORF">SAMN05421774_102813</name>
</gene>
<feature type="region of interest" description="Disordered" evidence="6">
    <location>
        <begin position="299"/>
        <end position="318"/>
    </location>
</feature>
<evidence type="ECO:0000256" key="3">
    <source>
        <dbReference type="ARBA" id="ARBA00022692"/>
    </source>
</evidence>
<reference evidence="9 10" key="1">
    <citation type="submission" date="2017-01" db="EMBL/GenBank/DDBJ databases">
        <authorList>
            <person name="Mah S.A."/>
            <person name="Swanson W.J."/>
            <person name="Moy G.W."/>
            <person name="Vacquier V.D."/>
        </authorList>
    </citation>
    <scope>NUCLEOTIDE SEQUENCE [LARGE SCALE GENOMIC DNA]</scope>
    <source>
        <strain evidence="9 10">DSM 26375</strain>
    </source>
</reference>